<dbReference type="NCBIfam" id="NF041644">
    <property type="entry name" value="CBO0543_fam"/>
    <property type="match status" value="1"/>
</dbReference>
<organism evidence="2 3">
    <name type="scientific">Metabacillus lacus</name>
    <dbReference type="NCBI Taxonomy" id="1983721"/>
    <lineage>
        <taxon>Bacteria</taxon>
        <taxon>Bacillati</taxon>
        <taxon>Bacillota</taxon>
        <taxon>Bacilli</taxon>
        <taxon>Bacillales</taxon>
        <taxon>Bacillaceae</taxon>
        <taxon>Metabacillus</taxon>
    </lineage>
</organism>
<feature type="transmembrane region" description="Helical" evidence="1">
    <location>
        <begin position="164"/>
        <end position="184"/>
    </location>
</feature>
<comment type="caution">
    <text evidence="2">The sequence shown here is derived from an EMBL/GenBank/DDBJ whole genome shotgun (WGS) entry which is preliminary data.</text>
</comment>
<gene>
    <name evidence="2" type="ORF">GJU40_17000</name>
</gene>
<feature type="transmembrane region" description="Helical" evidence="1">
    <location>
        <begin position="61"/>
        <end position="82"/>
    </location>
</feature>
<proteinExistence type="predicted"/>
<keyword evidence="1" id="KW-0472">Membrane</keyword>
<dbReference type="AlphaFoldDB" id="A0A7X2J3A3"/>
<dbReference type="Proteomes" id="UP000448867">
    <property type="component" value="Unassembled WGS sequence"/>
</dbReference>
<feature type="transmembrane region" description="Helical" evidence="1">
    <location>
        <begin position="127"/>
        <end position="152"/>
    </location>
</feature>
<dbReference type="InterPro" id="IPR048147">
    <property type="entry name" value="CBO0543-like"/>
</dbReference>
<dbReference type="RefSeq" id="WP_154309303.1">
    <property type="nucleotide sequence ID" value="NZ_WKKI01000047.1"/>
</dbReference>
<dbReference type="EMBL" id="WKKI01000047">
    <property type="protein sequence ID" value="MRX73843.1"/>
    <property type="molecule type" value="Genomic_DNA"/>
</dbReference>
<reference evidence="2 3" key="1">
    <citation type="submission" date="2019-11" db="EMBL/GenBank/DDBJ databases">
        <title>Bacillus lacus genome.</title>
        <authorList>
            <person name="Allen C.J."/>
            <person name="Newman J.D."/>
        </authorList>
    </citation>
    <scope>NUCLEOTIDE SEQUENCE [LARGE SCALE GENOMIC DNA]</scope>
    <source>
        <strain evidence="2 3">KCTC 33946</strain>
    </source>
</reference>
<keyword evidence="3" id="KW-1185">Reference proteome</keyword>
<keyword evidence="1" id="KW-1133">Transmembrane helix</keyword>
<sequence length="196" mass="23757">MDKEQRSTLQGLRDDQLDVSRHWVDYWFDHSGPDTWQFWVNVFFLISPLILLYFKIDRSKIFIAGFYGFAVHIIFSYFDLILVRWGYISYPYQSIPHLPSNFALDVSLIPVLAILLYQWTYREKKNYYLYFPLLAGGLSFLFKPILLIWDLIHLQRGMNVIHLFLYYLFIFYSAKLLLNFFFFMEKQRSPLSLRRK</sequence>
<name>A0A7X2J3A3_9BACI</name>
<evidence type="ECO:0000256" key="1">
    <source>
        <dbReference type="SAM" id="Phobius"/>
    </source>
</evidence>
<protein>
    <submittedName>
        <fullName evidence="2">Uncharacterized protein</fullName>
    </submittedName>
</protein>
<evidence type="ECO:0000313" key="2">
    <source>
        <dbReference type="EMBL" id="MRX73843.1"/>
    </source>
</evidence>
<feature type="transmembrane region" description="Helical" evidence="1">
    <location>
        <begin position="102"/>
        <end position="120"/>
    </location>
</feature>
<accession>A0A7X2J3A3</accession>
<keyword evidence="1" id="KW-0812">Transmembrane</keyword>
<evidence type="ECO:0000313" key="3">
    <source>
        <dbReference type="Proteomes" id="UP000448867"/>
    </source>
</evidence>
<dbReference type="OrthoDB" id="2591789at2"/>
<feature type="transmembrane region" description="Helical" evidence="1">
    <location>
        <begin position="36"/>
        <end position="54"/>
    </location>
</feature>